<dbReference type="PANTHER" id="PTHR47163:SF2">
    <property type="entry name" value="SI:DKEY-17M8.2"/>
    <property type="match status" value="1"/>
</dbReference>
<dbReference type="InterPro" id="IPR024445">
    <property type="entry name" value="Tnp_ISXO2-like"/>
</dbReference>
<dbReference type="Proteomes" id="UP000178659">
    <property type="component" value="Unassembled WGS sequence"/>
</dbReference>
<dbReference type="SMART" id="SM01126">
    <property type="entry name" value="DDE_Tnp_IS1595"/>
    <property type="match status" value="1"/>
</dbReference>
<dbReference type="PANTHER" id="PTHR47163">
    <property type="entry name" value="DDE_TNP_IS1595 DOMAIN-CONTAINING PROTEIN"/>
    <property type="match status" value="1"/>
</dbReference>
<name>A0A1G1VBT1_9BACT</name>
<evidence type="ECO:0000313" key="3">
    <source>
        <dbReference type="Proteomes" id="UP000178659"/>
    </source>
</evidence>
<reference evidence="2 3" key="1">
    <citation type="journal article" date="2016" name="Nat. Commun.">
        <title>Thousands of microbial genomes shed light on interconnected biogeochemical processes in an aquifer system.</title>
        <authorList>
            <person name="Anantharaman K."/>
            <person name="Brown C.T."/>
            <person name="Hug L.A."/>
            <person name="Sharon I."/>
            <person name="Castelle C.J."/>
            <person name="Probst A.J."/>
            <person name="Thomas B.C."/>
            <person name="Singh A."/>
            <person name="Wilkins M.J."/>
            <person name="Karaoz U."/>
            <person name="Brodie E.L."/>
            <person name="Williams K.H."/>
            <person name="Hubbard S.S."/>
            <person name="Banfield J.F."/>
        </authorList>
    </citation>
    <scope>NUCLEOTIDE SEQUENCE [LARGE SCALE GENOMIC DNA]</scope>
</reference>
<dbReference type="EMBL" id="MHCC01000025">
    <property type="protein sequence ID" value="OGY12712.1"/>
    <property type="molecule type" value="Genomic_DNA"/>
</dbReference>
<dbReference type="InterPro" id="IPR024442">
    <property type="entry name" value="Transposase_Zn_ribbon"/>
</dbReference>
<dbReference type="Pfam" id="PF12760">
    <property type="entry name" value="Zn_ribbon_IS1595"/>
    <property type="match status" value="1"/>
</dbReference>
<organism evidence="2 3">
    <name type="scientific">Candidatus Blackburnbacteria bacterium RIFCSPLOWO2_01_FULL_40_20</name>
    <dbReference type="NCBI Taxonomy" id="1797519"/>
    <lineage>
        <taxon>Bacteria</taxon>
        <taxon>Candidatus Blackburniibacteriota</taxon>
    </lineage>
</organism>
<dbReference type="NCBIfam" id="NF033547">
    <property type="entry name" value="transpos_IS1595"/>
    <property type="match status" value="1"/>
</dbReference>
<accession>A0A1G1VBT1</accession>
<feature type="domain" description="ISXO2-like transposase" evidence="1">
    <location>
        <begin position="127"/>
        <end position="269"/>
    </location>
</feature>
<dbReference type="AlphaFoldDB" id="A0A1G1VBT1"/>
<gene>
    <name evidence="2" type="ORF">A3A77_00275</name>
</gene>
<comment type="caution">
    <text evidence="2">The sequence shown here is derived from an EMBL/GenBank/DDBJ whole genome shotgun (WGS) entry which is preliminary data.</text>
</comment>
<evidence type="ECO:0000313" key="2">
    <source>
        <dbReference type="EMBL" id="OGY12712.1"/>
    </source>
</evidence>
<protein>
    <recommendedName>
        <fullName evidence="1">ISXO2-like transposase domain-containing protein</fullName>
    </recommendedName>
</protein>
<dbReference type="Pfam" id="PF12762">
    <property type="entry name" value="DDE_Tnp_IS1595"/>
    <property type="match status" value="1"/>
</dbReference>
<dbReference type="InterPro" id="IPR053164">
    <property type="entry name" value="IS1016-like_transposase"/>
</dbReference>
<proteinExistence type="predicted"/>
<sequence>MNERFSLGEFLKKFGSNERCLEYVRRIKYPKGIYCQNCKEITNFYKIKSRQVYQCSCGYQVAPLSGTIFEKTTTPLQYWFYAIFLMSVTRSGISAKQLQRELGITYKTAWRMFKQIRMLMADTSGNQLTGVVEVDETFVGGKGRNRRDWRQGEKQKEVLMGMVERQGKVHLKHIPNTGKWTLLKQIKDYIDPRAIVYSDEYKGYTQLKYHGYSHESVAHGIGQFRKGEVHTQNIENFWSHFKRGVYGVYRVISPKYLQTYADEYGWRYNNREVGSGMFELLLNQIGEVKTIKSQ</sequence>
<evidence type="ECO:0000259" key="1">
    <source>
        <dbReference type="SMART" id="SM01126"/>
    </source>
</evidence>